<evidence type="ECO:0000313" key="6">
    <source>
        <dbReference type="EMBL" id="EJP73074.1"/>
    </source>
</evidence>
<evidence type="ECO:0000259" key="5">
    <source>
        <dbReference type="PROSITE" id="PS51007"/>
    </source>
</evidence>
<dbReference type="Proteomes" id="UP000010116">
    <property type="component" value="Unassembled WGS sequence"/>
</dbReference>
<dbReference type="SUPFAM" id="SSF46626">
    <property type="entry name" value="Cytochrome c"/>
    <property type="match status" value="1"/>
</dbReference>
<sequence>MNRNKYLYLILPLTLLFMFNGKKYEDEVIKRIHIAANICVEGAECGVASVASNSDVAGSSSSKLYAGCVACHGAKGEGGVGPSLRGTTVEYIETALLEYKNQIPRGPQSVLMYSQAAALSEKDIKEFSKYIVTL</sequence>
<reference evidence="6 7" key="1">
    <citation type="journal article" date="2012" name="ISME J.">
        <title>Genomic insights to SAR86, an abundant and uncultivated marine bacterial lineage.</title>
        <authorList>
            <person name="Dupont C.L."/>
            <person name="Rusch D.B."/>
            <person name="Yooseph S."/>
            <person name="Lombardo M.J."/>
            <person name="Richter R.A."/>
            <person name="Valas R."/>
            <person name="Novotny M."/>
            <person name="Yee-Greenbaum J."/>
            <person name="Selengut J.D."/>
            <person name="Haft D.H."/>
            <person name="Halpern A.L."/>
            <person name="Lasken R.S."/>
            <person name="Nealson K."/>
            <person name="Friedman R."/>
            <person name="Venter J.C."/>
        </authorList>
    </citation>
    <scope>NUCLEOTIDE SEQUENCE [LARGE SCALE GENOMIC DNA]</scope>
</reference>
<dbReference type="GO" id="GO:0020037">
    <property type="term" value="F:heme binding"/>
    <property type="evidence" value="ECO:0007669"/>
    <property type="project" value="InterPro"/>
</dbReference>
<dbReference type="GO" id="GO:0046872">
    <property type="term" value="F:metal ion binding"/>
    <property type="evidence" value="ECO:0007669"/>
    <property type="project" value="UniProtKB-KW"/>
</dbReference>
<proteinExistence type="predicted"/>
<dbReference type="InterPro" id="IPR036909">
    <property type="entry name" value="Cyt_c-like_dom_sf"/>
</dbReference>
<dbReference type="HOGENOM" id="CLU_1915642_0_0_6"/>
<feature type="domain" description="Cytochrome c" evidence="5">
    <location>
        <begin position="53"/>
        <end position="134"/>
    </location>
</feature>
<dbReference type="EMBL" id="JH611183">
    <property type="protein sequence ID" value="EJP73074.1"/>
    <property type="molecule type" value="Genomic_DNA"/>
</dbReference>
<dbReference type="PROSITE" id="PS51007">
    <property type="entry name" value="CYTC"/>
    <property type="match status" value="1"/>
</dbReference>
<evidence type="ECO:0000256" key="1">
    <source>
        <dbReference type="ARBA" id="ARBA00022617"/>
    </source>
</evidence>
<evidence type="ECO:0000256" key="3">
    <source>
        <dbReference type="ARBA" id="ARBA00023004"/>
    </source>
</evidence>
<dbReference type="AlphaFoldDB" id="J4KSP7"/>
<dbReference type="InterPro" id="IPR009056">
    <property type="entry name" value="Cyt_c-like_dom"/>
</dbReference>
<keyword evidence="1 4" id="KW-0349">Heme</keyword>
<organism evidence="6 7">
    <name type="scientific">SAR86 cluster bacterium SAR86B</name>
    <dbReference type="NCBI Taxonomy" id="1123867"/>
    <lineage>
        <taxon>Bacteria</taxon>
        <taxon>Pseudomonadati</taxon>
        <taxon>Pseudomonadota</taxon>
        <taxon>Gammaproteobacteria</taxon>
        <taxon>SAR86 cluster</taxon>
    </lineage>
</organism>
<keyword evidence="2 4" id="KW-0479">Metal-binding</keyword>
<name>J4KSP7_9GAMM</name>
<evidence type="ECO:0000256" key="2">
    <source>
        <dbReference type="ARBA" id="ARBA00022723"/>
    </source>
</evidence>
<protein>
    <submittedName>
        <fullName evidence="6">Cytochrome c, class I</fullName>
    </submittedName>
</protein>
<dbReference type="Gene3D" id="1.10.760.10">
    <property type="entry name" value="Cytochrome c-like domain"/>
    <property type="match status" value="1"/>
</dbReference>
<accession>J4KSP7</accession>
<keyword evidence="3 4" id="KW-0408">Iron</keyword>
<dbReference type="Pfam" id="PF00034">
    <property type="entry name" value="Cytochrom_C"/>
    <property type="match status" value="1"/>
</dbReference>
<dbReference type="GO" id="GO:0009055">
    <property type="term" value="F:electron transfer activity"/>
    <property type="evidence" value="ECO:0007669"/>
    <property type="project" value="InterPro"/>
</dbReference>
<gene>
    <name evidence="6" type="ORF">NT02SARS_1332</name>
</gene>
<evidence type="ECO:0000313" key="7">
    <source>
        <dbReference type="Proteomes" id="UP000010116"/>
    </source>
</evidence>
<evidence type="ECO:0000256" key="4">
    <source>
        <dbReference type="PROSITE-ProRule" id="PRU00433"/>
    </source>
</evidence>